<dbReference type="UniPathway" id="UPA00070">
    <property type="reaction ID" value="UER00120"/>
</dbReference>
<dbReference type="PANTHER" id="PTHR43375:SF1">
    <property type="entry name" value="OROTIDINE 5'-PHOSPHATE DECARBOXYLASE"/>
    <property type="match status" value="1"/>
</dbReference>
<evidence type="ECO:0000313" key="10">
    <source>
        <dbReference type="Proteomes" id="UP000295504"/>
    </source>
</evidence>
<dbReference type="InterPro" id="IPR013785">
    <property type="entry name" value="Aldolase_TIM"/>
</dbReference>
<keyword evidence="5 7" id="KW-0456">Lyase</keyword>
<sequence length="303" mass="33296">MIDILVKEIQKKDNPTVVGLDPRLNFVPTFIKEEAFEKFGKTPKGASEAFLMFNKGIIDAVSDLVPAVKPQVAMYEQYGAEGINAYIETIKYAKKKGLVIIGDIKRGDIATTAEAYSDGHIGKVDIEDEQCIVYDEDSITINPYLGYDSVEPYINNCKNFNRGLFILVKTSNPNSGEIQDLIVEGEALYKRVGRLVNKWGEELIGNSGYSQIGAVVGATHSSQAEELREIMPNNYFLVPGYGAQGATAKDLKVCFNKDGLGAIVNSSRGIIAAYKNAKYTELQFAEAAREAVIEMQKDLKSVL</sequence>
<dbReference type="PANTHER" id="PTHR43375">
    <property type="entry name" value="OROTIDINE 5'-PHOSPHATE DECARBOXYLASE"/>
    <property type="match status" value="1"/>
</dbReference>
<evidence type="ECO:0000256" key="4">
    <source>
        <dbReference type="ARBA" id="ARBA00022975"/>
    </source>
</evidence>
<evidence type="ECO:0000256" key="3">
    <source>
        <dbReference type="ARBA" id="ARBA00022793"/>
    </source>
</evidence>
<evidence type="ECO:0000256" key="7">
    <source>
        <dbReference type="HAMAP-Rule" id="MF_01215"/>
    </source>
</evidence>
<feature type="active site" description="Proton donor" evidence="7">
    <location>
        <position position="105"/>
    </location>
</feature>
<comment type="similarity">
    <text evidence="2 7">Belongs to the OMP decarboxylase family. Type 2 subfamily.</text>
</comment>
<dbReference type="InterPro" id="IPR011995">
    <property type="entry name" value="OMPdecase_type-2"/>
</dbReference>
<proteinExistence type="inferred from homology"/>
<name>A0A4V2T4V0_9FIRM</name>
<gene>
    <name evidence="7" type="primary">pyrF</name>
    <name evidence="9" type="ORF">EDD79_100379</name>
</gene>
<dbReference type="GO" id="GO:0004590">
    <property type="term" value="F:orotidine-5'-phosphate decarboxylase activity"/>
    <property type="evidence" value="ECO:0007669"/>
    <property type="project" value="UniProtKB-UniRule"/>
</dbReference>
<feature type="domain" description="Orotidine 5'-phosphate decarboxylase" evidence="8">
    <location>
        <begin position="15"/>
        <end position="282"/>
    </location>
</feature>
<dbReference type="EMBL" id="SLYC01000003">
    <property type="protein sequence ID" value="TCQ06654.1"/>
    <property type="molecule type" value="Genomic_DNA"/>
</dbReference>
<dbReference type="GO" id="GO:0044205">
    <property type="term" value="P:'de novo' UMP biosynthetic process"/>
    <property type="evidence" value="ECO:0007669"/>
    <property type="project" value="UniProtKB-UniRule"/>
</dbReference>
<dbReference type="AlphaFoldDB" id="A0A4V2T4V0"/>
<accession>A0A4V2T4V0</accession>
<protein>
    <recommendedName>
        <fullName evidence="7">Orotidine 5'-phosphate decarboxylase</fullName>
        <ecNumber evidence="7">4.1.1.23</ecNumber>
    </recommendedName>
    <alternativeName>
        <fullName evidence="7">OMP decarboxylase</fullName>
        <shortName evidence="7">OMPDCase</shortName>
        <shortName evidence="7">OMPdecase</shortName>
    </alternativeName>
</protein>
<dbReference type="InterPro" id="IPR011060">
    <property type="entry name" value="RibuloseP-bd_barrel"/>
</dbReference>
<evidence type="ECO:0000256" key="5">
    <source>
        <dbReference type="ARBA" id="ARBA00023239"/>
    </source>
</evidence>
<keyword evidence="3 7" id="KW-0210">Decarboxylase</keyword>
<keyword evidence="10" id="KW-1185">Reference proteome</keyword>
<evidence type="ECO:0000313" key="9">
    <source>
        <dbReference type="EMBL" id="TCQ06654.1"/>
    </source>
</evidence>
<dbReference type="GO" id="GO:0006207">
    <property type="term" value="P:'de novo' pyrimidine nucleobase biosynthetic process"/>
    <property type="evidence" value="ECO:0007669"/>
    <property type="project" value="InterPro"/>
</dbReference>
<dbReference type="Pfam" id="PF00215">
    <property type="entry name" value="OMPdecase"/>
    <property type="match status" value="1"/>
</dbReference>
<dbReference type="SMART" id="SM00934">
    <property type="entry name" value="OMPdecase"/>
    <property type="match status" value="1"/>
</dbReference>
<dbReference type="InterPro" id="IPR018089">
    <property type="entry name" value="OMPdecase_AS"/>
</dbReference>
<dbReference type="HAMAP" id="MF_01215">
    <property type="entry name" value="OMPdecase_type2"/>
    <property type="match status" value="1"/>
</dbReference>
<evidence type="ECO:0000259" key="8">
    <source>
        <dbReference type="SMART" id="SM00934"/>
    </source>
</evidence>
<dbReference type="NCBIfam" id="TIGR02127">
    <property type="entry name" value="pyrF_sub2"/>
    <property type="match status" value="1"/>
</dbReference>
<dbReference type="OrthoDB" id="9808470at2"/>
<evidence type="ECO:0000256" key="2">
    <source>
        <dbReference type="ARBA" id="ARBA00008847"/>
    </source>
</evidence>
<evidence type="ECO:0000256" key="6">
    <source>
        <dbReference type="ARBA" id="ARBA00049157"/>
    </source>
</evidence>
<dbReference type="Proteomes" id="UP000295504">
    <property type="component" value="Unassembled WGS sequence"/>
</dbReference>
<dbReference type="EC" id="4.1.1.23" evidence="7"/>
<evidence type="ECO:0000256" key="1">
    <source>
        <dbReference type="ARBA" id="ARBA00004861"/>
    </source>
</evidence>
<dbReference type="CDD" id="cd04725">
    <property type="entry name" value="OMP_decarboxylase_like"/>
    <property type="match status" value="1"/>
</dbReference>
<organism evidence="9 10">
    <name type="scientific">Serpentinicella alkaliphila</name>
    <dbReference type="NCBI Taxonomy" id="1734049"/>
    <lineage>
        <taxon>Bacteria</taxon>
        <taxon>Bacillati</taxon>
        <taxon>Bacillota</taxon>
        <taxon>Clostridia</taxon>
        <taxon>Peptostreptococcales</taxon>
        <taxon>Natronincolaceae</taxon>
        <taxon>Serpentinicella</taxon>
    </lineage>
</organism>
<keyword evidence="4 7" id="KW-0665">Pyrimidine biosynthesis</keyword>
<dbReference type="Gene3D" id="3.20.20.70">
    <property type="entry name" value="Aldolase class I"/>
    <property type="match status" value="1"/>
</dbReference>
<comment type="pathway">
    <text evidence="1 7">Pyrimidine metabolism; UMP biosynthesis via de novo pathway; UMP from orotate: step 2/2.</text>
</comment>
<dbReference type="PROSITE" id="PS00156">
    <property type="entry name" value="OMPDECASE"/>
    <property type="match status" value="1"/>
</dbReference>
<dbReference type="InterPro" id="IPR001754">
    <property type="entry name" value="OMPdeCOase_dom"/>
</dbReference>
<comment type="caution">
    <text evidence="9">The sequence shown here is derived from an EMBL/GenBank/DDBJ whole genome shotgun (WGS) entry which is preliminary data.</text>
</comment>
<dbReference type="SUPFAM" id="SSF51366">
    <property type="entry name" value="Ribulose-phoshate binding barrel"/>
    <property type="match status" value="1"/>
</dbReference>
<dbReference type="RefSeq" id="WP_132847537.1">
    <property type="nucleotide sequence ID" value="NZ_CP058648.1"/>
</dbReference>
<reference evidence="9 10" key="1">
    <citation type="submission" date="2019-03" db="EMBL/GenBank/DDBJ databases">
        <title>Genomic Encyclopedia of Type Strains, Phase IV (KMG-IV): sequencing the most valuable type-strain genomes for metagenomic binning, comparative biology and taxonomic classification.</title>
        <authorList>
            <person name="Goeker M."/>
        </authorList>
    </citation>
    <scope>NUCLEOTIDE SEQUENCE [LARGE SCALE GENOMIC DNA]</scope>
    <source>
        <strain evidence="9 10">DSM 100013</strain>
    </source>
</reference>
<comment type="catalytic activity">
    <reaction evidence="6 7">
        <text>orotidine 5'-phosphate + H(+) = UMP + CO2</text>
        <dbReference type="Rhea" id="RHEA:11596"/>
        <dbReference type="ChEBI" id="CHEBI:15378"/>
        <dbReference type="ChEBI" id="CHEBI:16526"/>
        <dbReference type="ChEBI" id="CHEBI:57538"/>
        <dbReference type="ChEBI" id="CHEBI:57865"/>
        <dbReference type="EC" id="4.1.1.23"/>
    </reaction>
</comment>